<dbReference type="PANTHER" id="PTHR22946">
    <property type="entry name" value="DIENELACTONE HYDROLASE DOMAIN-CONTAINING PROTEIN-RELATED"/>
    <property type="match status" value="1"/>
</dbReference>
<feature type="transmembrane region" description="Helical" evidence="3">
    <location>
        <begin position="357"/>
        <end position="377"/>
    </location>
</feature>
<dbReference type="AlphaFoldDB" id="A0A502CDH8"/>
<keyword evidence="3" id="KW-0472">Membrane</keyword>
<evidence type="ECO:0000256" key="2">
    <source>
        <dbReference type="ARBA" id="ARBA00038115"/>
    </source>
</evidence>
<feature type="transmembrane region" description="Helical" evidence="3">
    <location>
        <begin position="389"/>
        <end position="415"/>
    </location>
</feature>
<keyword evidence="3" id="KW-0812">Transmembrane</keyword>
<dbReference type="InterPro" id="IPR000073">
    <property type="entry name" value="AB_hydrolase_1"/>
</dbReference>
<keyword evidence="3" id="KW-1133">Transmembrane helix</keyword>
<evidence type="ECO:0000256" key="3">
    <source>
        <dbReference type="SAM" id="Phobius"/>
    </source>
</evidence>
<feature type="transmembrane region" description="Helical" evidence="3">
    <location>
        <begin position="529"/>
        <end position="547"/>
    </location>
</feature>
<sequence length="556" mass="58853">MAITLMLAGLGLAAWTQTRGQVSVSETRFRASDGTIMAGLLYRPATATPQTPAPGILAVHGYINTRETQSPFAIEFARRGYVVLALDQRGHGGSGGAATRDGFGGPEGLAYLRGLRFVDPTRIGLEGHSMGGWTVLAAAAALPEGYRSMVLEGSSTGAPFAREGTPDWPRNLAVVYSRYDEFAPLMWSMPRAVDVGTSAKLKALFGTNDTVVPDRVYGSIAAGTARLLHQPIATHPGDHLSRAAVGDAVAWFDRTLGAPRSELAPLDQIWWGKEIGTGLALIGLAILAFALFDLVLALPAFAALRAASTGSIAPRGRAWWTLLLATAFVPAITYYLAPLGLPPPLGPSRLLPQAITDWLTIWALLNAAIGVALGWLLRRSLPSNGLGRPLLPTLLAVIVVGILYAIVAAAALIPLDFRFWVVALRPLAIRLVPAWLVYLLPFAAFLIVACRGLDALLAPVQTKNARRWVAMAAFAGGFLVLTGAQYLFLFATGRLPIAFEALNAIVAIQFVPLLAGLALLAAHARERTGSVLAGALIGTLFVTWYMVAGTATHVAL</sequence>
<evidence type="ECO:0000259" key="4">
    <source>
        <dbReference type="Pfam" id="PF00561"/>
    </source>
</evidence>
<protein>
    <submittedName>
        <fullName evidence="5">Alpha/beta hydrolase</fullName>
    </submittedName>
</protein>
<feature type="transmembrane region" description="Helical" evidence="3">
    <location>
        <begin position="435"/>
        <end position="456"/>
    </location>
</feature>
<dbReference type="Pfam" id="PF00561">
    <property type="entry name" value="Abhydrolase_1"/>
    <property type="match status" value="1"/>
</dbReference>
<feature type="transmembrane region" description="Helical" evidence="3">
    <location>
        <begin position="318"/>
        <end position="337"/>
    </location>
</feature>
<reference evidence="5 6" key="1">
    <citation type="journal article" date="2019" name="Environ. Microbiol.">
        <title>Species interactions and distinct microbial communities in high Arctic permafrost affected cryosols are associated with the CH4 and CO2 gas fluxes.</title>
        <authorList>
            <person name="Altshuler I."/>
            <person name="Hamel J."/>
            <person name="Turney S."/>
            <person name="Magnuson E."/>
            <person name="Levesque R."/>
            <person name="Greer C."/>
            <person name="Whyte L.G."/>
        </authorList>
    </citation>
    <scope>NUCLEOTIDE SEQUENCE [LARGE SCALE GENOMIC DNA]</scope>
    <source>
        <strain evidence="5 6">S5.1</strain>
    </source>
</reference>
<organism evidence="5 6">
    <name type="scientific">Sphingomonas oligophenolica</name>
    <dbReference type="NCBI Taxonomy" id="301154"/>
    <lineage>
        <taxon>Bacteria</taxon>
        <taxon>Pseudomonadati</taxon>
        <taxon>Pseudomonadota</taxon>
        <taxon>Alphaproteobacteria</taxon>
        <taxon>Sphingomonadales</taxon>
        <taxon>Sphingomonadaceae</taxon>
        <taxon>Sphingomonas</taxon>
    </lineage>
</organism>
<keyword evidence="1 5" id="KW-0378">Hydrolase</keyword>
<comment type="similarity">
    <text evidence="2">Belongs to the AB hydrolase superfamily. FUS2 hydrolase family.</text>
</comment>
<dbReference type="Proteomes" id="UP000318413">
    <property type="component" value="Unassembled WGS sequence"/>
</dbReference>
<keyword evidence="6" id="KW-1185">Reference proteome</keyword>
<name>A0A502CDH8_9SPHN</name>
<feature type="domain" description="AB hydrolase-1" evidence="4">
    <location>
        <begin position="56"/>
        <end position="171"/>
    </location>
</feature>
<dbReference type="Gene3D" id="3.40.50.1820">
    <property type="entry name" value="alpha/beta hydrolase"/>
    <property type="match status" value="1"/>
</dbReference>
<evidence type="ECO:0000313" key="5">
    <source>
        <dbReference type="EMBL" id="TPG10853.1"/>
    </source>
</evidence>
<feature type="transmembrane region" description="Helical" evidence="3">
    <location>
        <begin position="468"/>
        <end position="489"/>
    </location>
</feature>
<dbReference type="EMBL" id="RCZK01000010">
    <property type="protein sequence ID" value="TPG10853.1"/>
    <property type="molecule type" value="Genomic_DNA"/>
</dbReference>
<dbReference type="GO" id="GO:0052689">
    <property type="term" value="F:carboxylic ester hydrolase activity"/>
    <property type="evidence" value="ECO:0007669"/>
    <property type="project" value="UniProtKB-ARBA"/>
</dbReference>
<evidence type="ECO:0000256" key="1">
    <source>
        <dbReference type="ARBA" id="ARBA00022801"/>
    </source>
</evidence>
<dbReference type="OrthoDB" id="8680283at2"/>
<feature type="transmembrane region" description="Helical" evidence="3">
    <location>
        <begin position="501"/>
        <end position="522"/>
    </location>
</feature>
<dbReference type="SUPFAM" id="SSF53474">
    <property type="entry name" value="alpha/beta-Hydrolases"/>
    <property type="match status" value="1"/>
</dbReference>
<dbReference type="InterPro" id="IPR050261">
    <property type="entry name" value="FrsA_esterase"/>
</dbReference>
<feature type="transmembrane region" description="Helical" evidence="3">
    <location>
        <begin position="279"/>
        <end position="306"/>
    </location>
</feature>
<dbReference type="InterPro" id="IPR029058">
    <property type="entry name" value="AB_hydrolase_fold"/>
</dbReference>
<dbReference type="PANTHER" id="PTHR22946:SF9">
    <property type="entry name" value="POLYKETIDE TRANSFERASE AF380"/>
    <property type="match status" value="1"/>
</dbReference>
<gene>
    <name evidence="5" type="ORF">EAH84_12005</name>
</gene>
<evidence type="ECO:0000313" key="6">
    <source>
        <dbReference type="Proteomes" id="UP000318413"/>
    </source>
</evidence>
<proteinExistence type="inferred from homology"/>
<accession>A0A502CDH8</accession>
<comment type="caution">
    <text evidence="5">The sequence shown here is derived from an EMBL/GenBank/DDBJ whole genome shotgun (WGS) entry which is preliminary data.</text>
</comment>